<keyword evidence="3" id="KW-1185">Reference proteome</keyword>
<organism evidence="2 3">
    <name type="scientific">Stephania yunnanensis</name>
    <dbReference type="NCBI Taxonomy" id="152371"/>
    <lineage>
        <taxon>Eukaryota</taxon>
        <taxon>Viridiplantae</taxon>
        <taxon>Streptophyta</taxon>
        <taxon>Embryophyta</taxon>
        <taxon>Tracheophyta</taxon>
        <taxon>Spermatophyta</taxon>
        <taxon>Magnoliopsida</taxon>
        <taxon>Ranunculales</taxon>
        <taxon>Menispermaceae</taxon>
        <taxon>Menispermoideae</taxon>
        <taxon>Cissampelideae</taxon>
        <taxon>Stephania</taxon>
    </lineage>
</organism>
<dbReference type="Proteomes" id="UP001420932">
    <property type="component" value="Unassembled WGS sequence"/>
</dbReference>
<sequence>MRRRLGKPQSRPEASSTAADDEAQHARRYDGQWLPRGEGWWEESSVKRANKWETVPAQIPRPDRIALREQWHKRIRWTWVEFTSPTSLLFVHDALDCSTCNLALIEWKPELAVGARVGDLVNLASTMRDQVLGQSGASTSGNLVTRNAV</sequence>
<reference evidence="2 3" key="1">
    <citation type="submission" date="2024-01" db="EMBL/GenBank/DDBJ databases">
        <title>Genome assemblies of Stephania.</title>
        <authorList>
            <person name="Yang L."/>
        </authorList>
    </citation>
    <scope>NUCLEOTIDE SEQUENCE [LARGE SCALE GENOMIC DNA]</scope>
    <source>
        <strain evidence="2">YNDBR</strain>
        <tissue evidence="2">Leaf</tissue>
    </source>
</reference>
<gene>
    <name evidence="2" type="ORF">Syun_011718</name>
</gene>
<comment type="caution">
    <text evidence="2">The sequence shown here is derived from an EMBL/GenBank/DDBJ whole genome shotgun (WGS) entry which is preliminary data.</text>
</comment>
<name>A0AAP0JY28_9MAGN</name>
<accession>A0AAP0JY28</accession>
<proteinExistence type="predicted"/>
<feature type="region of interest" description="Disordered" evidence="1">
    <location>
        <begin position="1"/>
        <end position="28"/>
    </location>
</feature>
<dbReference type="EMBL" id="JBBNAF010000005">
    <property type="protein sequence ID" value="KAK9142318.1"/>
    <property type="molecule type" value="Genomic_DNA"/>
</dbReference>
<dbReference type="AlphaFoldDB" id="A0AAP0JY28"/>
<evidence type="ECO:0000313" key="3">
    <source>
        <dbReference type="Proteomes" id="UP001420932"/>
    </source>
</evidence>
<protein>
    <submittedName>
        <fullName evidence="2">Uncharacterized protein</fullName>
    </submittedName>
</protein>
<evidence type="ECO:0000313" key="2">
    <source>
        <dbReference type="EMBL" id="KAK9142318.1"/>
    </source>
</evidence>
<evidence type="ECO:0000256" key="1">
    <source>
        <dbReference type="SAM" id="MobiDB-lite"/>
    </source>
</evidence>